<evidence type="ECO:0000256" key="10">
    <source>
        <dbReference type="SAM" id="MobiDB-lite"/>
    </source>
</evidence>
<dbReference type="InterPro" id="IPR013087">
    <property type="entry name" value="Znf_C2H2_type"/>
</dbReference>
<dbReference type="InterPro" id="IPR003604">
    <property type="entry name" value="Matrin/U1-like-C_Znf_C2H2"/>
</dbReference>
<organism evidence="12 13">
    <name type="scientific">Thamnocephalis sphaerospora</name>
    <dbReference type="NCBI Taxonomy" id="78915"/>
    <lineage>
        <taxon>Eukaryota</taxon>
        <taxon>Fungi</taxon>
        <taxon>Fungi incertae sedis</taxon>
        <taxon>Zoopagomycota</taxon>
        <taxon>Zoopagomycotina</taxon>
        <taxon>Zoopagomycetes</taxon>
        <taxon>Zoopagales</taxon>
        <taxon>Sigmoideomycetaceae</taxon>
        <taxon>Thamnocephalis</taxon>
    </lineage>
</organism>
<proteinExistence type="inferred from homology"/>
<accession>A0A4P9XU25</accession>
<dbReference type="PANTHER" id="PTHR13182">
    <property type="entry name" value="ZINC FINGER PROTEIN 622"/>
    <property type="match status" value="1"/>
</dbReference>
<evidence type="ECO:0000256" key="6">
    <source>
        <dbReference type="ARBA" id="ARBA00022771"/>
    </source>
</evidence>
<dbReference type="PANTHER" id="PTHR13182:SF8">
    <property type="entry name" value="CYTOPLASMIC 60S SUBUNIT BIOGENESIS FACTOR ZNF622"/>
    <property type="match status" value="1"/>
</dbReference>
<comment type="similarity">
    <text evidence="8">Belongs to the REI1 family.</text>
</comment>
<keyword evidence="4" id="KW-0479">Metal-binding</keyword>
<evidence type="ECO:0000313" key="13">
    <source>
        <dbReference type="Proteomes" id="UP000271241"/>
    </source>
</evidence>
<keyword evidence="6 9" id="KW-0863">Zinc-finger</keyword>
<feature type="region of interest" description="Disordered" evidence="10">
    <location>
        <begin position="99"/>
        <end position="126"/>
    </location>
</feature>
<evidence type="ECO:0000256" key="2">
    <source>
        <dbReference type="ARBA" id="ARBA00022490"/>
    </source>
</evidence>
<feature type="region of interest" description="Disordered" evidence="10">
    <location>
        <begin position="270"/>
        <end position="292"/>
    </location>
</feature>
<dbReference type="PROSITE" id="PS00028">
    <property type="entry name" value="ZINC_FINGER_C2H2_1"/>
    <property type="match status" value="2"/>
</dbReference>
<comment type="subcellular location">
    <subcellularLocation>
        <location evidence="1">Cytoplasm</location>
    </subcellularLocation>
</comment>
<evidence type="ECO:0000256" key="1">
    <source>
        <dbReference type="ARBA" id="ARBA00004496"/>
    </source>
</evidence>
<feature type="domain" description="C2H2-type" evidence="11">
    <location>
        <begin position="83"/>
        <end position="112"/>
    </location>
</feature>
<dbReference type="GO" id="GO:0003676">
    <property type="term" value="F:nucleic acid binding"/>
    <property type="evidence" value="ECO:0007669"/>
    <property type="project" value="InterPro"/>
</dbReference>
<dbReference type="Pfam" id="PF12171">
    <property type="entry name" value="zf-C2H2_jaz"/>
    <property type="match status" value="1"/>
</dbReference>
<dbReference type="SMART" id="SM00451">
    <property type="entry name" value="ZnF_U1"/>
    <property type="match status" value="2"/>
</dbReference>
<keyword evidence="3" id="KW-0690">Ribosome biogenesis</keyword>
<dbReference type="Pfam" id="PF12756">
    <property type="entry name" value="zf-C2H2_2"/>
    <property type="match status" value="1"/>
</dbReference>
<evidence type="ECO:0000256" key="8">
    <source>
        <dbReference type="ARBA" id="ARBA00034126"/>
    </source>
</evidence>
<dbReference type="InterPro" id="IPR036236">
    <property type="entry name" value="Znf_C2H2_sf"/>
</dbReference>
<sequence length="400" mass="45829">MADVASTTPVGAGGAHLFTCLACHVAFHSAEHQRQHYRTDWHRYNLKRKVAQLAPVTAEQFAEKLMAQRAQADEEQAQASFTGECRICGKRFASENAYTQHIQSKKHKETERRLTQDGEDVQQPDEQPVAMDKDGMIDETASPDQVLQAINERIENAPRLAEGDCLFCTHQSESLEGNVEHMVKQHSFFIPDIDYLVNLRGLISYLADKITVGNICLYCNGRGRGLRSVEAVRRHMIDKGHTKIAYDSERDVLEISDFYDFRTSYPDHEARAADGEDVEAEDEEMAPRGQESGVAIDDGHELVLPSGMRVGHRSLRRYYKQYIRPEDERESVVINRLLTQHGHQGLQRAQAECRALQLMSEFQKRQVLSHQESRRRNDFKTRVGVKANKLQRYFREQVLY</sequence>
<dbReference type="STRING" id="78915.A0A4P9XU25"/>
<dbReference type="GO" id="GO:0005737">
    <property type="term" value="C:cytoplasm"/>
    <property type="evidence" value="ECO:0007669"/>
    <property type="project" value="UniProtKB-SubCell"/>
</dbReference>
<keyword evidence="2" id="KW-0963">Cytoplasm</keyword>
<dbReference type="AlphaFoldDB" id="A0A4P9XU25"/>
<reference evidence="13" key="1">
    <citation type="journal article" date="2018" name="Nat. Microbiol.">
        <title>Leveraging single-cell genomics to expand the fungal tree of life.</title>
        <authorList>
            <person name="Ahrendt S.R."/>
            <person name="Quandt C.A."/>
            <person name="Ciobanu D."/>
            <person name="Clum A."/>
            <person name="Salamov A."/>
            <person name="Andreopoulos B."/>
            <person name="Cheng J.F."/>
            <person name="Woyke T."/>
            <person name="Pelin A."/>
            <person name="Henrissat B."/>
            <person name="Reynolds N.K."/>
            <person name="Benny G.L."/>
            <person name="Smith M.E."/>
            <person name="James T.Y."/>
            <person name="Grigoriev I.V."/>
        </authorList>
    </citation>
    <scope>NUCLEOTIDE SEQUENCE [LARGE SCALE GENOMIC DNA]</scope>
    <source>
        <strain evidence="13">RSA 1356</strain>
    </source>
</reference>
<dbReference type="InterPro" id="IPR022755">
    <property type="entry name" value="Znf_C2H2_jaz"/>
</dbReference>
<keyword evidence="7" id="KW-0862">Zinc</keyword>
<dbReference type="GO" id="GO:0030687">
    <property type="term" value="C:preribosome, large subunit precursor"/>
    <property type="evidence" value="ECO:0007669"/>
    <property type="project" value="TreeGrafter"/>
</dbReference>
<evidence type="ECO:0000256" key="3">
    <source>
        <dbReference type="ARBA" id="ARBA00022517"/>
    </source>
</evidence>
<feature type="compositionally biased region" description="Acidic residues" evidence="10">
    <location>
        <begin position="275"/>
        <end position="284"/>
    </location>
</feature>
<keyword evidence="5" id="KW-0677">Repeat</keyword>
<evidence type="ECO:0000256" key="5">
    <source>
        <dbReference type="ARBA" id="ARBA00022737"/>
    </source>
</evidence>
<dbReference type="InterPro" id="IPR041661">
    <property type="entry name" value="ZN622/Rei1/Reh1_Znf-C2H2"/>
</dbReference>
<evidence type="ECO:0000259" key="11">
    <source>
        <dbReference type="PROSITE" id="PS50157"/>
    </source>
</evidence>
<dbReference type="SMART" id="SM00355">
    <property type="entry name" value="ZnF_C2H2"/>
    <property type="match status" value="4"/>
</dbReference>
<dbReference type="PROSITE" id="PS50157">
    <property type="entry name" value="ZINC_FINGER_C2H2_2"/>
    <property type="match status" value="1"/>
</dbReference>
<protein>
    <submittedName>
        <fullName evidence="12">C2H2 type zinc-finger-domain-containing protein</fullName>
    </submittedName>
</protein>
<dbReference type="GO" id="GO:0008270">
    <property type="term" value="F:zinc ion binding"/>
    <property type="evidence" value="ECO:0007669"/>
    <property type="project" value="UniProtKB-KW"/>
</dbReference>
<evidence type="ECO:0000256" key="7">
    <source>
        <dbReference type="ARBA" id="ARBA00022833"/>
    </source>
</evidence>
<dbReference type="SUPFAM" id="SSF57667">
    <property type="entry name" value="beta-beta-alpha zinc fingers"/>
    <property type="match status" value="2"/>
</dbReference>
<evidence type="ECO:0000313" key="12">
    <source>
        <dbReference type="EMBL" id="RKP09081.1"/>
    </source>
</evidence>
<dbReference type="Proteomes" id="UP000271241">
    <property type="component" value="Unassembled WGS sequence"/>
</dbReference>
<keyword evidence="13" id="KW-1185">Reference proteome</keyword>
<dbReference type="InterPro" id="IPR040025">
    <property type="entry name" value="Znf622/Rei1/Reh1"/>
</dbReference>
<dbReference type="OrthoDB" id="19329at2759"/>
<gene>
    <name evidence="12" type="ORF">THASP1DRAFT_14727</name>
</gene>
<dbReference type="GO" id="GO:0042273">
    <property type="term" value="P:ribosomal large subunit biogenesis"/>
    <property type="evidence" value="ECO:0007669"/>
    <property type="project" value="UniProtKB-ARBA"/>
</dbReference>
<dbReference type="Gene3D" id="3.30.160.60">
    <property type="entry name" value="Classic Zinc Finger"/>
    <property type="match status" value="1"/>
</dbReference>
<evidence type="ECO:0000256" key="9">
    <source>
        <dbReference type="PROSITE-ProRule" id="PRU00042"/>
    </source>
</evidence>
<dbReference type="EMBL" id="KZ992543">
    <property type="protein sequence ID" value="RKP09081.1"/>
    <property type="molecule type" value="Genomic_DNA"/>
</dbReference>
<name>A0A4P9XU25_9FUNG</name>
<evidence type="ECO:0000256" key="4">
    <source>
        <dbReference type="ARBA" id="ARBA00022723"/>
    </source>
</evidence>